<dbReference type="KEGG" id="kphy:AOZ06_04195"/>
<evidence type="ECO:0008006" key="4">
    <source>
        <dbReference type="Google" id="ProtNLM"/>
    </source>
</evidence>
<dbReference type="Gene3D" id="1.10.357.10">
    <property type="entry name" value="Tetracycline Repressor, domain 2"/>
    <property type="match status" value="1"/>
</dbReference>
<dbReference type="OrthoDB" id="3697743at2"/>
<evidence type="ECO:0000313" key="2">
    <source>
        <dbReference type="EMBL" id="ALG06234.1"/>
    </source>
</evidence>
<gene>
    <name evidence="2" type="ORF">AOZ06_04195</name>
</gene>
<keyword evidence="1" id="KW-0175">Coiled coil</keyword>
<dbReference type="InterPro" id="IPR009057">
    <property type="entry name" value="Homeodomain-like_sf"/>
</dbReference>
<evidence type="ECO:0000313" key="3">
    <source>
        <dbReference type="Proteomes" id="UP000063699"/>
    </source>
</evidence>
<accession>A0A0N9HJJ5</accession>
<organism evidence="2 3">
    <name type="scientific">Kibdelosporangium phytohabitans</name>
    <dbReference type="NCBI Taxonomy" id="860235"/>
    <lineage>
        <taxon>Bacteria</taxon>
        <taxon>Bacillati</taxon>
        <taxon>Actinomycetota</taxon>
        <taxon>Actinomycetes</taxon>
        <taxon>Pseudonocardiales</taxon>
        <taxon>Pseudonocardiaceae</taxon>
        <taxon>Kibdelosporangium</taxon>
    </lineage>
</organism>
<sequence>MTSKSTESLIASRRTDSTRRRQKVIDTLARLRVNGEEITVSAVARQAGVDRSFLYRHDDLRAQILALAAEPDPPQSSTRASHRSLLADIANLRAQNERLRHQKAKLAERLSEVFGDKVFDDAGLTRTDESDKLRTRVAELEQQLLDCRQNLQDRDDELSAARAANRDLMTLINSRAQQPSS</sequence>
<name>A0A0N9HJJ5_9PSEU</name>
<dbReference type="RefSeq" id="WP_054288210.1">
    <property type="nucleotide sequence ID" value="NZ_CP012752.1"/>
</dbReference>
<reference evidence="2 3" key="1">
    <citation type="submission" date="2015-07" db="EMBL/GenBank/DDBJ databases">
        <title>Genome sequencing of Kibdelosporangium phytohabitans.</title>
        <authorList>
            <person name="Qin S."/>
            <person name="Xing K."/>
        </authorList>
    </citation>
    <scope>NUCLEOTIDE SEQUENCE [LARGE SCALE GENOMIC DNA]</scope>
    <source>
        <strain evidence="2 3">KLBMP1111</strain>
    </source>
</reference>
<proteinExistence type="predicted"/>
<evidence type="ECO:0000256" key="1">
    <source>
        <dbReference type="SAM" id="Coils"/>
    </source>
</evidence>
<dbReference type="EMBL" id="CP012752">
    <property type="protein sequence ID" value="ALG06234.1"/>
    <property type="molecule type" value="Genomic_DNA"/>
</dbReference>
<dbReference type="InterPro" id="IPR046229">
    <property type="entry name" value="TnpC-like"/>
</dbReference>
<dbReference type="AlphaFoldDB" id="A0A0N9HJJ5"/>
<feature type="coiled-coil region" evidence="1">
    <location>
        <begin position="82"/>
        <end position="157"/>
    </location>
</feature>
<keyword evidence="3" id="KW-1185">Reference proteome</keyword>
<dbReference type="SUPFAM" id="SSF46689">
    <property type="entry name" value="Homeodomain-like"/>
    <property type="match status" value="1"/>
</dbReference>
<protein>
    <recommendedName>
        <fullName evidence="4">Transposase</fullName>
    </recommendedName>
</protein>
<dbReference type="Pfam" id="PF19776">
    <property type="entry name" value="DUF6262"/>
    <property type="match status" value="1"/>
</dbReference>
<dbReference type="Proteomes" id="UP000063699">
    <property type="component" value="Chromosome"/>
</dbReference>